<protein>
    <submittedName>
        <fullName evidence="3">Cytosine/adenosine deaminase</fullName>
    </submittedName>
</protein>
<dbReference type="InterPro" id="IPR050287">
    <property type="entry name" value="MTA/SAH_deaminase"/>
</dbReference>
<dbReference type="OrthoDB" id="9807210at2"/>
<dbReference type="InterPro" id="IPR006680">
    <property type="entry name" value="Amidohydro-rel"/>
</dbReference>
<keyword evidence="4" id="KW-1185">Reference proteome</keyword>
<dbReference type="Gene3D" id="2.30.40.10">
    <property type="entry name" value="Urease, subunit C, domain 1"/>
    <property type="match status" value="1"/>
</dbReference>
<sequence>MKKILLCNISTIYTFNDEEQILQNSSILIEGHKISNIGKDIKVTLEGTADTEVIDCTGLVALPGFVNTHHHLYQTLFRGIKEVQEKPLFPWLVGLYEFWKNITPEAVYYGAMVGFGELVRTGCTLTSDHHYVFPNNQPSTLIDEQIKAAKEIGIRFHATRGSMSLGIDQGGLPPMSVVQSESKILEDCHRLVSQYHNIDDYAMTRIAFSPCSPFSVTKHLMIETRILARELNVMMHTHLAETLDEEKFCIEKYGRRPFELMEELEWVGKDVWFAHGIHLNDREIANLQGSGIAHCPSSNMKLNSGICRTTEIYRSKKGNLSIAVDGSASNDGSNMLEEVKRAYLLNHLKYGVDGLNAYEILKIATRGGADVLGRTDTGRLAKNKAADIILFDLNKLEYAGCHDPLVSLVCLGNSSYTKMTMIDGKIVSQDGTLCTVNENHIFENANRLAQNIVSQERKTQR</sequence>
<evidence type="ECO:0000313" key="4">
    <source>
        <dbReference type="Proteomes" id="UP000199701"/>
    </source>
</evidence>
<dbReference type="GO" id="GO:0016810">
    <property type="term" value="F:hydrolase activity, acting on carbon-nitrogen (but not peptide) bonds"/>
    <property type="evidence" value="ECO:0007669"/>
    <property type="project" value="InterPro"/>
</dbReference>
<gene>
    <name evidence="3" type="ORF">SAMN05421659_10737</name>
</gene>
<dbReference type="STRING" id="99656.SAMN05421659_10737"/>
<dbReference type="Pfam" id="PF01979">
    <property type="entry name" value="Amidohydro_1"/>
    <property type="match status" value="1"/>
</dbReference>
<dbReference type="SUPFAM" id="SSF51556">
    <property type="entry name" value="Metallo-dependent hydrolases"/>
    <property type="match status" value="1"/>
</dbReference>
<dbReference type="CDD" id="cd01298">
    <property type="entry name" value="ATZ_TRZ_like"/>
    <property type="match status" value="1"/>
</dbReference>
<dbReference type="Proteomes" id="UP000199701">
    <property type="component" value="Unassembled WGS sequence"/>
</dbReference>
<dbReference type="InterPro" id="IPR032466">
    <property type="entry name" value="Metal_Hydrolase"/>
</dbReference>
<dbReference type="PANTHER" id="PTHR43794">
    <property type="entry name" value="AMINOHYDROLASE SSNA-RELATED"/>
    <property type="match status" value="1"/>
</dbReference>
<organism evidence="3 4">
    <name type="scientific">[Clostridium] fimetarium</name>
    <dbReference type="NCBI Taxonomy" id="99656"/>
    <lineage>
        <taxon>Bacteria</taxon>
        <taxon>Bacillati</taxon>
        <taxon>Bacillota</taxon>
        <taxon>Clostridia</taxon>
        <taxon>Lachnospirales</taxon>
        <taxon>Lachnospiraceae</taxon>
    </lineage>
</organism>
<dbReference type="EMBL" id="FOJI01000007">
    <property type="protein sequence ID" value="SEW22582.1"/>
    <property type="molecule type" value="Genomic_DNA"/>
</dbReference>
<dbReference type="SUPFAM" id="SSF51338">
    <property type="entry name" value="Composite domain of metallo-dependent hydrolases"/>
    <property type="match status" value="2"/>
</dbReference>
<feature type="domain" description="Amidohydrolase-related" evidence="2">
    <location>
        <begin position="61"/>
        <end position="427"/>
    </location>
</feature>
<dbReference type="RefSeq" id="WP_092453567.1">
    <property type="nucleotide sequence ID" value="NZ_FOJI01000007.1"/>
</dbReference>
<accession>A0A1I0Q6Z6</accession>
<dbReference type="NCBIfam" id="NF006055">
    <property type="entry name" value="PRK08203.1"/>
    <property type="match status" value="1"/>
</dbReference>
<name>A0A1I0Q6Z6_9FIRM</name>
<dbReference type="InterPro" id="IPR011059">
    <property type="entry name" value="Metal-dep_hydrolase_composite"/>
</dbReference>
<evidence type="ECO:0000259" key="2">
    <source>
        <dbReference type="Pfam" id="PF01979"/>
    </source>
</evidence>
<proteinExistence type="predicted"/>
<dbReference type="AlphaFoldDB" id="A0A1I0Q6Z6"/>
<evidence type="ECO:0000313" key="3">
    <source>
        <dbReference type="EMBL" id="SEW22582.1"/>
    </source>
</evidence>
<dbReference type="Gene3D" id="3.20.20.140">
    <property type="entry name" value="Metal-dependent hydrolases"/>
    <property type="match status" value="1"/>
</dbReference>
<reference evidence="3 4" key="1">
    <citation type="submission" date="2016-10" db="EMBL/GenBank/DDBJ databases">
        <authorList>
            <person name="de Groot N.N."/>
        </authorList>
    </citation>
    <scope>NUCLEOTIDE SEQUENCE [LARGE SCALE GENOMIC DNA]</scope>
    <source>
        <strain evidence="3 4">DSM 9179</strain>
    </source>
</reference>
<keyword evidence="1" id="KW-0378">Hydrolase</keyword>
<dbReference type="PANTHER" id="PTHR43794:SF11">
    <property type="entry name" value="AMIDOHYDROLASE-RELATED DOMAIN-CONTAINING PROTEIN"/>
    <property type="match status" value="1"/>
</dbReference>
<evidence type="ECO:0000256" key="1">
    <source>
        <dbReference type="ARBA" id="ARBA00022801"/>
    </source>
</evidence>